<gene>
    <name evidence="2" type="ORF">IFM89_019518</name>
</gene>
<evidence type="ECO:0000256" key="1">
    <source>
        <dbReference type="SAM" id="Coils"/>
    </source>
</evidence>
<feature type="coiled-coil region" evidence="1">
    <location>
        <begin position="17"/>
        <end position="68"/>
    </location>
</feature>
<dbReference type="PANTHER" id="PTHR34212">
    <property type="entry name" value="OS02G0104200 PROTEIN"/>
    <property type="match status" value="1"/>
</dbReference>
<dbReference type="EMBL" id="JADFTS010000004">
    <property type="protein sequence ID" value="KAF9609962.1"/>
    <property type="molecule type" value="Genomic_DNA"/>
</dbReference>
<keyword evidence="3" id="KW-1185">Reference proteome</keyword>
<reference evidence="2 3" key="1">
    <citation type="submission" date="2020-10" db="EMBL/GenBank/DDBJ databases">
        <title>The Coptis chinensis genome and diversification of protoberbering-type alkaloids.</title>
        <authorList>
            <person name="Wang B."/>
            <person name="Shu S."/>
            <person name="Song C."/>
            <person name="Liu Y."/>
        </authorList>
    </citation>
    <scope>NUCLEOTIDE SEQUENCE [LARGE SCALE GENOMIC DNA]</scope>
    <source>
        <strain evidence="2">HL-2020</strain>
        <tissue evidence="2">Leaf</tissue>
    </source>
</reference>
<dbReference type="PANTHER" id="PTHR34212:SF1">
    <property type="entry name" value="OS06G0106900 PROTEIN"/>
    <property type="match status" value="1"/>
</dbReference>
<dbReference type="AlphaFoldDB" id="A0A835I4G3"/>
<keyword evidence="1" id="KW-0175">Coiled coil</keyword>
<dbReference type="OrthoDB" id="1939301at2759"/>
<protein>
    <submittedName>
        <fullName evidence="2">Uncharacterized protein</fullName>
    </submittedName>
</protein>
<comment type="caution">
    <text evidence="2">The sequence shown here is derived from an EMBL/GenBank/DDBJ whole genome shotgun (WGS) entry which is preliminary data.</text>
</comment>
<organism evidence="2 3">
    <name type="scientific">Coptis chinensis</name>
    <dbReference type="NCBI Taxonomy" id="261450"/>
    <lineage>
        <taxon>Eukaryota</taxon>
        <taxon>Viridiplantae</taxon>
        <taxon>Streptophyta</taxon>
        <taxon>Embryophyta</taxon>
        <taxon>Tracheophyta</taxon>
        <taxon>Spermatophyta</taxon>
        <taxon>Magnoliopsida</taxon>
        <taxon>Ranunculales</taxon>
        <taxon>Ranunculaceae</taxon>
        <taxon>Coptidoideae</taxon>
        <taxon>Coptis</taxon>
    </lineage>
</organism>
<evidence type="ECO:0000313" key="2">
    <source>
        <dbReference type="EMBL" id="KAF9609962.1"/>
    </source>
</evidence>
<name>A0A835I4G3_9MAGN</name>
<proteinExistence type="predicted"/>
<evidence type="ECO:0000313" key="3">
    <source>
        <dbReference type="Proteomes" id="UP000631114"/>
    </source>
</evidence>
<sequence>MDTIACIQAPPIRKGKKKQARDEVDHLKQAKKKKRCLEKALATSAAIRSELEKKKQKKKKEQQWLDEEGAAIAEAVAMHVLLGEDLDESCKILLQQDEGFNPWNHASNIGLFMGGQKAGPGNQGYTRYSLEGLGRKWNDWGIGRWSLSQDIFGKERHAPYFEERICGTTEILTGLIAAQAVSSLQIEEDAHPESILINRMLRR</sequence>
<accession>A0A835I4G3</accession>
<dbReference type="Proteomes" id="UP000631114">
    <property type="component" value="Unassembled WGS sequence"/>
</dbReference>